<dbReference type="EMBL" id="GGEC01011826">
    <property type="protein sequence ID" value="MBW92309.1"/>
    <property type="molecule type" value="Transcribed_RNA"/>
</dbReference>
<evidence type="ECO:0000256" key="1">
    <source>
        <dbReference type="SAM" id="MobiDB-lite"/>
    </source>
</evidence>
<accession>A0A2P2JFU7</accession>
<name>A0A2P2JFU7_RHIMU</name>
<organism evidence="2">
    <name type="scientific">Rhizophora mucronata</name>
    <name type="common">Asiatic mangrove</name>
    <dbReference type="NCBI Taxonomy" id="61149"/>
    <lineage>
        <taxon>Eukaryota</taxon>
        <taxon>Viridiplantae</taxon>
        <taxon>Streptophyta</taxon>
        <taxon>Embryophyta</taxon>
        <taxon>Tracheophyta</taxon>
        <taxon>Spermatophyta</taxon>
        <taxon>Magnoliopsida</taxon>
        <taxon>eudicotyledons</taxon>
        <taxon>Gunneridae</taxon>
        <taxon>Pentapetalae</taxon>
        <taxon>rosids</taxon>
        <taxon>fabids</taxon>
        <taxon>Malpighiales</taxon>
        <taxon>Rhizophoraceae</taxon>
        <taxon>Rhizophora</taxon>
    </lineage>
</organism>
<feature type="region of interest" description="Disordered" evidence="1">
    <location>
        <begin position="1"/>
        <end position="36"/>
    </location>
</feature>
<sequence length="146" mass="16182">MNQFGGVDSFTSNESPIFFHSDQGTESFDSSDFSWEEQAAKTPEISSVISALSEVDEPLFVEIGNPKKKLKSDSEDVSVVEENDEKYLSEELLAFDNQTNFQMPYSDGSWEASFDSFLSGDATLDAGNSMDFWSFGDLATMVEGVY</sequence>
<dbReference type="EMBL" id="GGEC01011825">
    <property type="protein sequence ID" value="MBW92308.1"/>
    <property type="molecule type" value="Transcribed_RNA"/>
</dbReference>
<dbReference type="AlphaFoldDB" id="A0A2P2JFU7"/>
<reference evidence="2" key="1">
    <citation type="submission" date="2018-02" db="EMBL/GenBank/DDBJ databases">
        <title>Rhizophora mucronata_Transcriptome.</title>
        <authorList>
            <person name="Meera S.P."/>
            <person name="Sreeshan A."/>
            <person name="Augustine A."/>
        </authorList>
    </citation>
    <scope>NUCLEOTIDE SEQUENCE</scope>
    <source>
        <tissue evidence="2">Leaf</tissue>
    </source>
</reference>
<protein>
    <submittedName>
        <fullName evidence="2">Ethylene-responsive transcription factor</fullName>
    </submittedName>
</protein>
<feature type="compositionally biased region" description="Polar residues" evidence="1">
    <location>
        <begin position="1"/>
        <end position="15"/>
    </location>
</feature>
<evidence type="ECO:0000313" key="2">
    <source>
        <dbReference type="EMBL" id="MBW92309.1"/>
    </source>
</evidence>
<proteinExistence type="predicted"/>